<feature type="transmembrane region" description="Helical" evidence="5">
    <location>
        <begin position="5"/>
        <end position="26"/>
    </location>
</feature>
<dbReference type="Proteomes" id="UP000198916">
    <property type="component" value="Unassembled WGS sequence"/>
</dbReference>
<evidence type="ECO:0000313" key="6">
    <source>
        <dbReference type="EMBL" id="SEK58445.1"/>
    </source>
</evidence>
<comment type="subcellular location">
    <subcellularLocation>
        <location evidence="1">Membrane</location>
        <topology evidence="1">Multi-pass membrane protein</topology>
    </subcellularLocation>
</comment>
<dbReference type="Pfam" id="PF13564">
    <property type="entry name" value="DoxX_2"/>
    <property type="match status" value="1"/>
</dbReference>
<dbReference type="PIRSF" id="PIRSF030066">
    <property type="entry name" value="UCP030066"/>
    <property type="match status" value="1"/>
</dbReference>
<dbReference type="STRING" id="332977.SAMN05421740_102145"/>
<dbReference type="RefSeq" id="WP_090603218.1">
    <property type="nucleotide sequence ID" value="NZ_FNZR01000002.1"/>
</dbReference>
<keyword evidence="4 5" id="KW-0472">Membrane</keyword>
<evidence type="ECO:0000256" key="3">
    <source>
        <dbReference type="ARBA" id="ARBA00022989"/>
    </source>
</evidence>
<evidence type="ECO:0000256" key="4">
    <source>
        <dbReference type="ARBA" id="ARBA00023136"/>
    </source>
</evidence>
<keyword evidence="2 5" id="KW-0812">Transmembrane</keyword>
<evidence type="ECO:0000256" key="1">
    <source>
        <dbReference type="ARBA" id="ARBA00004141"/>
    </source>
</evidence>
<proteinExistence type="predicted"/>
<evidence type="ECO:0000313" key="7">
    <source>
        <dbReference type="Proteomes" id="UP000198916"/>
    </source>
</evidence>
<keyword evidence="3 5" id="KW-1133">Transmembrane helix</keyword>
<sequence length="126" mass="13978">MKQNVIYWIATGLISLMMLFSGYAYFTDPNVSQGFTHLGFPSYFRIQLGVAKIIGVLFLLLPFVPIWLKEWTYVGFGITFISAFIAHVASGDPTSVVIGPVVAFIVLLVSYVYLRKQKFAKSSVGA</sequence>
<keyword evidence="7" id="KW-1185">Reference proteome</keyword>
<reference evidence="7" key="1">
    <citation type="submission" date="2016-10" db="EMBL/GenBank/DDBJ databases">
        <authorList>
            <person name="Varghese N."/>
            <person name="Submissions S."/>
        </authorList>
    </citation>
    <scope>NUCLEOTIDE SEQUENCE [LARGE SCALE GENOMIC DNA]</scope>
    <source>
        <strain evidence="7">Jip14</strain>
    </source>
</reference>
<dbReference type="GO" id="GO:0016020">
    <property type="term" value="C:membrane"/>
    <property type="evidence" value="ECO:0007669"/>
    <property type="project" value="UniProtKB-SubCell"/>
</dbReference>
<organism evidence="6 7">
    <name type="scientific">Parapedobacter koreensis</name>
    <dbReference type="NCBI Taxonomy" id="332977"/>
    <lineage>
        <taxon>Bacteria</taxon>
        <taxon>Pseudomonadati</taxon>
        <taxon>Bacteroidota</taxon>
        <taxon>Sphingobacteriia</taxon>
        <taxon>Sphingobacteriales</taxon>
        <taxon>Sphingobacteriaceae</taxon>
        <taxon>Parapedobacter</taxon>
    </lineage>
</organism>
<feature type="transmembrane region" description="Helical" evidence="5">
    <location>
        <begin position="71"/>
        <end position="90"/>
    </location>
</feature>
<evidence type="ECO:0000256" key="5">
    <source>
        <dbReference type="SAM" id="Phobius"/>
    </source>
</evidence>
<protein>
    <submittedName>
        <fullName evidence="6">DoxX-like family protein</fullName>
    </submittedName>
</protein>
<accession>A0A1H7ICV6</accession>
<dbReference type="EMBL" id="FNZR01000002">
    <property type="protein sequence ID" value="SEK58445.1"/>
    <property type="molecule type" value="Genomic_DNA"/>
</dbReference>
<name>A0A1H7ICV6_9SPHI</name>
<feature type="transmembrane region" description="Helical" evidence="5">
    <location>
        <begin position="46"/>
        <end position="64"/>
    </location>
</feature>
<dbReference type="InterPro" id="IPR016944">
    <property type="entry name" value="UCP030066"/>
</dbReference>
<dbReference type="OrthoDB" id="7960583at2"/>
<evidence type="ECO:0000256" key="2">
    <source>
        <dbReference type="ARBA" id="ARBA00022692"/>
    </source>
</evidence>
<dbReference type="AlphaFoldDB" id="A0A1H7ICV6"/>
<dbReference type="InterPro" id="IPR032808">
    <property type="entry name" value="DoxX"/>
</dbReference>
<feature type="transmembrane region" description="Helical" evidence="5">
    <location>
        <begin position="96"/>
        <end position="114"/>
    </location>
</feature>
<gene>
    <name evidence="6" type="ORF">SAMN05421740_102145</name>
</gene>